<gene>
    <name evidence="1" type="ORF">ACCAA_1650004</name>
</gene>
<reference evidence="1 2" key="1">
    <citation type="submission" date="2016-06" db="EMBL/GenBank/DDBJ databases">
        <authorList>
            <person name="Kjaerup R.B."/>
            <person name="Dalgaard T.S."/>
            <person name="Juul-Madsen H.R."/>
        </authorList>
    </citation>
    <scope>NUCLEOTIDE SEQUENCE [LARGE SCALE GENOMIC DNA]</scope>
    <source>
        <strain evidence="1">3</strain>
    </source>
</reference>
<keyword evidence="2" id="KW-1185">Reference proteome</keyword>
<evidence type="ECO:0000313" key="2">
    <source>
        <dbReference type="Proteomes" id="UP000199169"/>
    </source>
</evidence>
<protein>
    <submittedName>
        <fullName evidence="1">Uncharacterized protein</fullName>
    </submittedName>
</protein>
<sequence length="31" mass="3350">MARNAGMPAAKAHRYLVSFTQGVQQGVQGQF</sequence>
<accession>A0A1A8XHG8</accession>
<dbReference type="EMBL" id="FLQX01000074">
    <property type="protein sequence ID" value="SBT04600.1"/>
    <property type="molecule type" value="Genomic_DNA"/>
</dbReference>
<proteinExistence type="predicted"/>
<dbReference type="AlphaFoldDB" id="A0A1A8XHG8"/>
<name>A0A1A8XHG8_9PROT</name>
<dbReference type="Proteomes" id="UP000199169">
    <property type="component" value="Unassembled WGS sequence"/>
</dbReference>
<evidence type="ECO:0000313" key="1">
    <source>
        <dbReference type="EMBL" id="SBT04600.1"/>
    </source>
</evidence>
<organism evidence="1 2">
    <name type="scientific">Candidatus Accumulibacter aalborgensis</name>
    <dbReference type="NCBI Taxonomy" id="1860102"/>
    <lineage>
        <taxon>Bacteria</taxon>
        <taxon>Pseudomonadati</taxon>
        <taxon>Pseudomonadota</taxon>
        <taxon>Betaproteobacteria</taxon>
        <taxon>Candidatus Accumulibacter</taxon>
    </lineage>
</organism>